<dbReference type="AlphaFoldDB" id="A0A0W0YVS9"/>
<gene>
    <name evidence="1" type="ORF">Lsha_1343</name>
</gene>
<organism evidence="1 2">
    <name type="scientific">Legionella shakespearei DSM 23087</name>
    <dbReference type="NCBI Taxonomy" id="1122169"/>
    <lineage>
        <taxon>Bacteria</taxon>
        <taxon>Pseudomonadati</taxon>
        <taxon>Pseudomonadota</taxon>
        <taxon>Gammaproteobacteria</taxon>
        <taxon>Legionellales</taxon>
        <taxon>Legionellaceae</taxon>
        <taxon>Legionella</taxon>
    </lineage>
</organism>
<reference evidence="1 2" key="1">
    <citation type="submission" date="2015-11" db="EMBL/GenBank/DDBJ databases">
        <title>Genomic analysis of 38 Legionella species identifies large and diverse effector repertoires.</title>
        <authorList>
            <person name="Burstein D."/>
            <person name="Amaro F."/>
            <person name="Zusman T."/>
            <person name="Lifshitz Z."/>
            <person name="Cohen O."/>
            <person name="Gilbert J.A."/>
            <person name="Pupko T."/>
            <person name="Shuman H.A."/>
            <person name="Segal G."/>
        </authorList>
    </citation>
    <scope>NUCLEOTIDE SEQUENCE [LARGE SCALE GENOMIC DNA]</scope>
    <source>
        <strain evidence="1 2">ATCC 49655</strain>
    </source>
</reference>
<proteinExistence type="predicted"/>
<evidence type="ECO:0000313" key="1">
    <source>
        <dbReference type="EMBL" id="KTD60932.1"/>
    </source>
</evidence>
<accession>A0A0W0YVS9</accession>
<sequence length="183" mass="20861">MMKFFERSGVLLTTLSRNAWRIQSTTYDNRLRLFEASFVPRETIVQQLTNNNWAYAEETADQNLRHQQESVESYNESKQYLLNELAEAIATGQGSILVQNSLVLTVVEPILLSFNIDVRHNGDLFSEVIIPDEFCLPNSQLPKPEGLPGHEAWLSQFTAELKKTIAETENPTKTLDVVKYCPL</sequence>
<protein>
    <submittedName>
        <fullName evidence="1">Uncharacterized protein</fullName>
    </submittedName>
</protein>
<dbReference type="PATRIC" id="fig|1122169.6.peg.1546"/>
<dbReference type="Proteomes" id="UP000054600">
    <property type="component" value="Unassembled WGS sequence"/>
</dbReference>
<name>A0A0W0YVS9_9GAMM</name>
<comment type="caution">
    <text evidence="1">The sequence shown here is derived from an EMBL/GenBank/DDBJ whole genome shotgun (WGS) entry which is preliminary data.</text>
</comment>
<dbReference type="RefSeq" id="WP_018578690.1">
    <property type="nucleotide sequence ID" value="NZ_KB892437.1"/>
</dbReference>
<keyword evidence="2" id="KW-1185">Reference proteome</keyword>
<evidence type="ECO:0000313" key="2">
    <source>
        <dbReference type="Proteomes" id="UP000054600"/>
    </source>
</evidence>
<dbReference type="EMBL" id="LNYW01000040">
    <property type="protein sequence ID" value="KTD60932.1"/>
    <property type="molecule type" value="Genomic_DNA"/>
</dbReference>